<reference evidence="4 5" key="1">
    <citation type="submission" date="2017-03" db="EMBL/GenBank/DDBJ databases">
        <authorList>
            <person name="Afonso C.L."/>
            <person name="Miller P.J."/>
            <person name="Scott M.A."/>
            <person name="Spackman E."/>
            <person name="Goraichik I."/>
            <person name="Dimitrov K.M."/>
            <person name="Suarez D.L."/>
            <person name="Swayne D.E."/>
        </authorList>
    </citation>
    <scope>NUCLEOTIDE SEQUENCE [LARGE SCALE GENOMIC DNA]</scope>
    <source>
        <strain evidence="4 5">CECT 7751</strain>
    </source>
</reference>
<keyword evidence="2" id="KW-0472">Membrane</keyword>
<dbReference type="EMBL" id="FWFN01000002">
    <property type="protein sequence ID" value="SLN29062.1"/>
    <property type="molecule type" value="Genomic_DNA"/>
</dbReference>
<protein>
    <recommendedName>
        <fullName evidence="3">DUF4396 domain-containing protein</fullName>
    </recommendedName>
</protein>
<organism evidence="4 5">
    <name type="scientific">Pseudooceanicola marinus</name>
    <dbReference type="NCBI Taxonomy" id="396013"/>
    <lineage>
        <taxon>Bacteria</taxon>
        <taxon>Pseudomonadati</taxon>
        <taxon>Pseudomonadota</taxon>
        <taxon>Alphaproteobacteria</taxon>
        <taxon>Rhodobacterales</taxon>
        <taxon>Paracoccaceae</taxon>
        <taxon>Pseudooceanicola</taxon>
    </lineage>
</organism>
<evidence type="ECO:0000256" key="2">
    <source>
        <dbReference type="SAM" id="Phobius"/>
    </source>
</evidence>
<dbReference type="Proteomes" id="UP000193963">
    <property type="component" value="Unassembled WGS sequence"/>
</dbReference>
<keyword evidence="2" id="KW-1133">Transmembrane helix</keyword>
<keyword evidence="2" id="KW-0812">Transmembrane</keyword>
<feature type="transmembrane region" description="Helical" evidence="2">
    <location>
        <begin position="39"/>
        <end position="60"/>
    </location>
</feature>
<feature type="region of interest" description="Disordered" evidence="1">
    <location>
        <begin position="212"/>
        <end position="232"/>
    </location>
</feature>
<dbReference type="AlphaFoldDB" id="A0A1X6YRE0"/>
<dbReference type="InterPro" id="IPR025509">
    <property type="entry name" value="DUF4396"/>
</dbReference>
<feature type="transmembrane region" description="Helical" evidence="2">
    <location>
        <begin position="110"/>
        <end position="130"/>
    </location>
</feature>
<feature type="transmembrane region" description="Helical" evidence="2">
    <location>
        <begin position="175"/>
        <end position="198"/>
    </location>
</feature>
<feature type="compositionally biased region" description="Basic and acidic residues" evidence="1">
    <location>
        <begin position="212"/>
        <end position="226"/>
    </location>
</feature>
<dbReference type="Pfam" id="PF14342">
    <property type="entry name" value="DUF4396"/>
    <property type="match status" value="1"/>
</dbReference>
<gene>
    <name evidence="4" type="ORF">PSM7751_01176</name>
</gene>
<feature type="domain" description="DUF4396" evidence="3">
    <location>
        <begin position="73"/>
        <end position="204"/>
    </location>
</feature>
<name>A0A1X6YRE0_9RHOB</name>
<evidence type="ECO:0000313" key="4">
    <source>
        <dbReference type="EMBL" id="SLN29062.1"/>
    </source>
</evidence>
<feature type="transmembrane region" description="Helical" evidence="2">
    <location>
        <begin position="151"/>
        <end position="169"/>
    </location>
</feature>
<dbReference type="RefSeq" id="WP_085887065.1">
    <property type="nucleotide sequence ID" value="NZ_FWFN01000002.1"/>
</dbReference>
<evidence type="ECO:0000259" key="3">
    <source>
        <dbReference type="Pfam" id="PF14342"/>
    </source>
</evidence>
<evidence type="ECO:0000256" key="1">
    <source>
        <dbReference type="SAM" id="MobiDB-lite"/>
    </source>
</evidence>
<evidence type="ECO:0000313" key="5">
    <source>
        <dbReference type="Proteomes" id="UP000193963"/>
    </source>
</evidence>
<feature type="transmembrane region" description="Helical" evidence="2">
    <location>
        <begin position="81"/>
        <end position="104"/>
    </location>
</feature>
<sequence length="232" mass="25162">MTLTELSPWLLGAWAVVMLPSLALVLHDLRRHNSHLMPLMQVVWALTVFYSGPLGLLIYWRTGRKSIPDDGDWRRAFRSVAHCYSGCGMGEIVGVTLAVGLLALGNAWTAAITFAFAYLFGFALTVGPEIQGGTAPRTAVMDALKAETPSIVMMELVAISVDLLLAGDAGMGDALFWLSLVVSLTCGLLAAWPVNYWLIRRGVKEGMMDPRMTDHHGHGHDAHEQHGQAAQG</sequence>
<proteinExistence type="predicted"/>
<accession>A0A1X6YRE0</accession>
<keyword evidence="5" id="KW-1185">Reference proteome</keyword>
<dbReference type="OrthoDB" id="1495425at2"/>